<feature type="region of interest" description="Disordered" evidence="1">
    <location>
        <begin position="142"/>
        <end position="177"/>
    </location>
</feature>
<gene>
    <name evidence="2" type="ORF">SAMN05660199_03853</name>
</gene>
<feature type="compositionally biased region" description="Basic and acidic residues" evidence="1">
    <location>
        <begin position="146"/>
        <end position="164"/>
    </location>
</feature>
<evidence type="ECO:0000256" key="1">
    <source>
        <dbReference type="SAM" id="MobiDB-lite"/>
    </source>
</evidence>
<keyword evidence="3" id="KW-1185">Reference proteome</keyword>
<dbReference type="Pfam" id="PF20218">
    <property type="entry name" value="DUF6578"/>
    <property type="match status" value="1"/>
</dbReference>
<dbReference type="STRING" id="1052260.SAMN05660199_03853"/>
<dbReference type="EMBL" id="FNIR01000013">
    <property type="protein sequence ID" value="SDP41582.1"/>
    <property type="molecule type" value="Genomic_DNA"/>
</dbReference>
<dbReference type="AlphaFoldDB" id="A0A1H0SID7"/>
<proteinExistence type="predicted"/>
<dbReference type="InterPro" id="IPR046485">
    <property type="entry name" value="DUF6578"/>
</dbReference>
<dbReference type="RefSeq" id="WP_091248405.1">
    <property type="nucleotide sequence ID" value="NZ_FNIR01000013.1"/>
</dbReference>
<protein>
    <submittedName>
        <fullName evidence="2">Uncharacterized protein</fullName>
    </submittedName>
</protein>
<evidence type="ECO:0000313" key="2">
    <source>
        <dbReference type="EMBL" id="SDP41582.1"/>
    </source>
</evidence>
<dbReference type="Proteomes" id="UP000199088">
    <property type="component" value="Unassembled WGS sequence"/>
</dbReference>
<accession>A0A1H0SID7</accession>
<name>A0A1H0SID7_9ACTN</name>
<evidence type="ECO:0000313" key="3">
    <source>
        <dbReference type="Proteomes" id="UP000199088"/>
    </source>
</evidence>
<dbReference type="OrthoDB" id="2084645at2"/>
<organism evidence="2 3">
    <name type="scientific">Klenkia soli</name>
    <dbReference type="NCBI Taxonomy" id="1052260"/>
    <lineage>
        <taxon>Bacteria</taxon>
        <taxon>Bacillati</taxon>
        <taxon>Actinomycetota</taxon>
        <taxon>Actinomycetes</taxon>
        <taxon>Geodermatophilales</taxon>
        <taxon>Geodermatophilaceae</taxon>
        <taxon>Klenkia</taxon>
    </lineage>
</organism>
<sequence>MTGIEVEVADWELGCCGGPLAIGDRVSWRLLAVLDDTAPEDVWTATPAPDPGPGWSARVLAARGLQAGWSDLSAHLPVGTVRLRARLSATWHGGDGWDDLPPVTGRITRIRVISRLHQEGTTAATGQSSTWYAAHGGRTFVSVPGSEEHRDVDTAPDGVADRADTVPPRDQSSYRAESGWLVDLQLDP</sequence>
<reference evidence="3" key="1">
    <citation type="submission" date="2016-10" db="EMBL/GenBank/DDBJ databases">
        <authorList>
            <person name="Varghese N."/>
            <person name="Submissions S."/>
        </authorList>
    </citation>
    <scope>NUCLEOTIDE SEQUENCE [LARGE SCALE GENOMIC DNA]</scope>
    <source>
        <strain evidence="3">DSM 45843</strain>
    </source>
</reference>